<proteinExistence type="predicted"/>
<evidence type="ECO:0000313" key="4">
    <source>
        <dbReference type="Proteomes" id="UP000476064"/>
    </source>
</evidence>
<evidence type="ECO:0000256" key="2">
    <source>
        <dbReference type="SAM" id="SignalP"/>
    </source>
</evidence>
<name>A0A6C0G1H9_9BACL</name>
<feature type="compositionally biased region" description="Basic and acidic residues" evidence="1">
    <location>
        <begin position="72"/>
        <end position="83"/>
    </location>
</feature>
<sequence>MIKRLTVAAGLVLCAGCSQLSPSAAVSAPETEKFDSVTMTVYPQEQSVFGDVYEPVDQPRILIPPLPGEPTEEQRKPPLLDTN</sequence>
<accession>A0A6C0G1H9</accession>
<dbReference type="KEGG" id="plyc:GXP70_10950"/>
<dbReference type="Proteomes" id="UP000476064">
    <property type="component" value="Chromosome"/>
</dbReference>
<protein>
    <submittedName>
        <fullName evidence="3">Uncharacterized protein</fullName>
    </submittedName>
</protein>
<gene>
    <name evidence="3" type="ORF">GXP70_10950</name>
</gene>
<feature type="signal peptide" evidence="2">
    <location>
        <begin position="1"/>
        <end position="24"/>
    </location>
</feature>
<dbReference type="AlphaFoldDB" id="A0A6C0G1H9"/>
<evidence type="ECO:0000256" key="1">
    <source>
        <dbReference type="SAM" id="MobiDB-lite"/>
    </source>
</evidence>
<reference evidence="3 4" key="1">
    <citation type="submission" date="2020-01" db="EMBL/GenBank/DDBJ databases">
        <title>Paenibacillus sp. nov., isolated from tomato rhizosphere.</title>
        <authorList>
            <person name="Weon H.-Y."/>
            <person name="Lee S.A."/>
        </authorList>
    </citation>
    <scope>NUCLEOTIDE SEQUENCE [LARGE SCALE GENOMIC DNA]</scope>
    <source>
        <strain evidence="3 4">12200R-189</strain>
    </source>
</reference>
<feature type="region of interest" description="Disordered" evidence="1">
    <location>
        <begin position="62"/>
        <end position="83"/>
    </location>
</feature>
<organism evidence="3 4">
    <name type="scientific">Paenibacillus lycopersici</name>
    <dbReference type="NCBI Taxonomy" id="2704462"/>
    <lineage>
        <taxon>Bacteria</taxon>
        <taxon>Bacillati</taxon>
        <taxon>Bacillota</taxon>
        <taxon>Bacilli</taxon>
        <taxon>Bacillales</taxon>
        <taxon>Paenibacillaceae</taxon>
        <taxon>Paenibacillus</taxon>
    </lineage>
</organism>
<dbReference type="EMBL" id="CP048209">
    <property type="protein sequence ID" value="QHT60400.1"/>
    <property type="molecule type" value="Genomic_DNA"/>
</dbReference>
<keyword evidence="2" id="KW-0732">Signal</keyword>
<keyword evidence="4" id="KW-1185">Reference proteome</keyword>
<evidence type="ECO:0000313" key="3">
    <source>
        <dbReference type="EMBL" id="QHT60400.1"/>
    </source>
</evidence>
<feature type="chain" id="PRO_5038509921" evidence="2">
    <location>
        <begin position="25"/>
        <end position="83"/>
    </location>
</feature>
<dbReference type="RefSeq" id="WP_162356598.1">
    <property type="nucleotide sequence ID" value="NZ_CP048209.1"/>
</dbReference>